<dbReference type="InterPro" id="IPR018060">
    <property type="entry name" value="HTH_AraC"/>
</dbReference>
<feature type="region of interest" description="Disordered" evidence="4">
    <location>
        <begin position="330"/>
        <end position="355"/>
    </location>
</feature>
<dbReference type="PROSITE" id="PS01124">
    <property type="entry name" value="HTH_ARAC_FAMILY_2"/>
    <property type="match status" value="1"/>
</dbReference>
<dbReference type="EMBL" id="CP067420">
    <property type="protein sequence ID" value="QQP91753.1"/>
    <property type="molecule type" value="Genomic_DNA"/>
</dbReference>
<reference evidence="6" key="1">
    <citation type="submission" date="2021-02" db="EMBL/GenBank/DDBJ databases">
        <title>Skermanella TT6 skin isolate.</title>
        <authorList>
            <person name="Lee K."/>
            <person name="Ganzorig M."/>
        </authorList>
    </citation>
    <scope>NUCLEOTIDE SEQUENCE</scope>
    <source>
        <strain evidence="6">TT6</strain>
    </source>
</reference>
<keyword evidence="7" id="KW-1185">Reference proteome</keyword>
<proteinExistence type="predicted"/>
<dbReference type="Gene3D" id="3.40.50.880">
    <property type="match status" value="1"/>
</dbReference>
<dbReference type="InterPro" id="IPR002818">
    <property type="entry name" value="DJ-1/PfpI"/>
</dbReference>
<dbReference type="Gene3D" id="1.10.10.60">
    <property type="entry name" value="Homeodomain-like"/>
    <property type="match status" value="1"/>
</dbReference>
<name>A0ABX7BBI7_9PROT</name>
<dbReference type="InterPro" id="IPR052158">
    <property type="entry name" value="INH-QAR"/>
</dbReference>
<accession>A0ABX7BBI7</accession>
<dbReference type="InterPro" id="IPR029062">
    <property type="entry name" value="Class_I_gatase-like"/>
</dbReference>
<gene>
    <name evidence="6" type="ORF">IGS68_11345</name>
</gene>
<evidence type="ECO:0000313" key="6">
    <source>
        <dbReference type="EMBL" id="QQP91753.1"/>
    </source>
</evidence>
<dbReference type="Proteomes" id="UP000595197">
    <property type="component" value="Chromosome"/>
</dbReference>
<dbReference type="SUPFAM" id="SSF46689">
    <property type="entry name" value="Homeodomain-like"/>
    <property type="match status" value="2"/>
</dbReference>
<evidence type="ECO:0000256" key="4">
    <source>
        <dbReference type="SAM" id="MobiDB-lite"/>
    </source>
</evidence>
<dbReference type="SMART" id="SM00342">
    <property type="entry name" value="HTH_ARAC"/>
    <property type="match status" value="1"/>
</dbReference>
<dbReference type="InterPro" id="IPR018062">
    <property type="entry name" value="HTH_AraC-typ_CS"/>
</dbReference>
<organism evidence="6 7">
    <name type="scientific">Skermanella cutis</name>
    <dbReference type="NCBI Taxonomy" id="2775420"/>
    <lineage>
        <taxon>Bacteria</taxon>
        <taxon>Pseudomonadati</taxon>
        <taxon>Pseudomonadota</taxon>
        <taxon>Alphaproteobacteria</taxon>
        <taxon>Rhodospirillales</taxon>
        <taxon>Azospirillaceae</taxon>
        <taxon>Skermanella</taxon>
    </lineage>
</organism>
<dbReference type="RefSeq" id="WP_201079996.1">
    <property type="nucleotide sequence ID" value="NZ_CP067420.1"/>
</dbReference>
<dbReference type="PANTHER" id="PTHR43130:SF3">
    <property type="entry name" value="HTH-TYPE TRANSCRIPTIONAL REGULATOR RV1931C"/>
    <property type="match status" value="1"/>
</dbReference>
<dbReference type="PANTHER" id="PTHR43130">
    <property type="entry name" value="ARAC-FAMILY TRANSCRIPTIONAL REGULATOR"/>
    <property type="match status" value="1"/>
</dbReference>
<sequence>MDDASTFLPVQGLNAMPSVNSAYFLDRPGRDIAFLLFPKFSMLAFTCAVEPLRVANQMMGRACYRWSTVSAGGDTVMASNGMTLVPDRRLEEVGAPGMVILCAGFDPQDSFSDTLAPPLRRLDRQGTILGAIDSGSLLLARTGLLDGHAATTHWECLDSLAEQYPRVDVQPSIFVIDRRRLTCAGGTAALDMMLHLIRIDCGHRVAVGVSEQFIHPTIREAGSSQRADVPQRLGVCHPKLAAAVRIMERNLEEPLALQALAERAGLSLRQMERLFHGALGQSPTSYYLWLRVERARSLVLYSDHSLAEIAVACGFGSYEGFSRTYRRHAGASPSRDRATARLQPAPAATTVRMGT</sequence>
<dbReference type="CDD" id="cd03136">
    <property type="entry name" value="GATase1_AraC_ArgR_like"/>
    <property type="match status" value="1"/>
</dbReference>
<dbReference type="PROSITE" id="PS00041">
    <property type="entry name" value="HTH_ARAC_FAMILY_1"/>
    <property type="match status" value="1"/>
</dbReference>
<keyword evidence="2" id="KW-0238">DNA-binding</keyword>
<evidence type="ECO:0000259" key="5">
    <source>
        <dbReference type="PROSITE" id="PS01124"/>
    </source>
</evidence>
<dbReference type="Pfam" id="PF12833">
    <property type="entry name" value="HTH_18"/>
    <property type="match status" value="1"/>
</dbReference>
<keyword evidence="1" id="KW-0805">Transcription regulation</keyword>
<evidence type="ECO:0000313" key="7">
    <source>
        <dbReference type="Proteomes" id="UP000595197"/>
    </source>
</evidence>
<dbReference type="SUPFAM" id="SSF52317">
    <property type="entry name" value="Class I glutamine amidotransferase-like"/>
    <property type="match status" value="1"/>
</dbReference>
<dbReference type="Pfam" id="PF01965">
    <property type="entry name" value="DJ-1_PfpI"/>
    <property type="match status" value="1"/>
</dbReference>
<keyword evidence="3" id="KW-0804">Transcription</keyword>
<evidence type="ECO:0000256" key="1">
    <source>
        <dbReference type="ARBA" id="ARBA00023015"/>
    </source>
</evidence>
<evidence type="ECO:0000256" key="2">
    <source>
        <dbReference type="ARBA" id="ARBA00023125"/>
    </source>
</evidence>
<feature type="domain" description="HTH araC/xylS-type" evidence="5">
    <location>
        <begin position="241"/>
        <end position="339"/>
    </location>
</feature>
<evidence type="ECO:0000256" key="3">
    <source>
        <dbReference type="ARBA" id="ARBA00023163"/>
    </source>
</evidence>
<protein>
    <submittedName>
        <fullName evidence="6">GlxA family transcriptional regulator</fullName>
    </submittedName>
</protein>
<dbReference type="InterPro" id="IPR009057">
    <property type="entry name" value="Homeodomain-like_sf"/>
</dbReference>